<comment type="similarity">
    <text evidence="7">Belongs to the glycosyltransferase 87 family.</text>
</comment>
<evidence type="ECO:0000256" key="5">
    <source>
        <dbReference type="ARBA" id="ARBA00022989"/>
    </source>
</evidence>
<feature type="transmembrane region" description="Helical" evidence="8">
    <location>
        <begin position="288"/>
        <end position="307"/>
    </location>
</feature>
<evidence type="ECO:0000256" key="4">
    <source>
        <dbReference type="ARBA" id="ARBA00022692"/>
    </source>
</evidence>
<feature type="transmembrane region" description="Helical" evidence="8">
    <location>
        <begin position="147"/>
        <end position="164"/>
    </location>
</feature>
<dbReference type="Proteomes" id="UP000189796">
    <property type="component" value="Chromosome I"/>
</dbReference>
<keyword evidence="2" id="KW-1003">Cell membrane</keyword>
<sequence length="415" mass="45233">MREKGLRMATSVSAPTIAPEPSAIPASLWNACFVLCVINASFFPTAFFSHWWIYDPNGLGIPTDFVNVWAAGRLVLDGHPALAYDWDIQKKVEVALLGQDFIGNFAWHYPPPFLFVATFLAQFPYAVAFVGWVSVSFVPYLVMMRAIVGRSFGLLLAVAFPLVLNNTLVGQNGFLTAALIGGTLCLMPTRPVLSGICLGLLSYKPQYGLLFPIVLIAAAQWTVFFTAACVAVAMAFASWLVFGTESWQAFFHWMPMFSQAFLTEGRATFWKLQSLFALVRFLGGSEQLAWIFQWILSGTVALGLALMWRSSVRYSLKAAALAVGTLLITPYLFMYDMMVLAIPVAFLVRIGLASGFRRYELPALACALGLIIGFTFLRAPVGLGATLIVAGLIAGRAGLWWRHAPAPSLMVGAGA</sequence>
<evidence type="ECO:0000256" key="6">
    <source>
        <dbReference type="ARBA" id="ARBA00023136"/>
    </source>
</evidence>
<feature type="transmembrane region" description="Helical" evidence="8">
    <location>
        <begin position="176"/>
        <end position="201"/>
    </location>
</feature>
<dbReference type="Pfam" id="PF09594">
    <property type="entry name" value="GT87"/>
    <property type="match status" value="1"/>
</dbReference>
<evidence type="ECO:0000313" key="9">
    <source>
        <dbReference type="EMBL" id="SHG22361.1"/>
    </source>
</evidence>
<keyword evidence="6 8" id="KW-0472">Membrane</keyword>
<evidence type="ECO:0000313" key="10">
    <source>
        <dbReference type="Proteomes" id="UP000189796"/>
    </source>
</evidence>
<evidence type="ECO:0000256" key="3">
    <source>
        <dbReference type="ARBA" id="ARBA00022679"/>
    </source>
</evidence>
<comment type="subcellular location">
    <subcellularLocation>
        <location evidence="1">Cell membrane</location>
        <topology evidence="1">Multi-pass membrane protein</topology>
    </subcellularLocation>
</comment>
<dbReference type="GO" id="GO:0016758">
    <property type="term" value="F:hexosyltransferase activity"/>
    <property type="evidence" value="ECO:0007669"/>
    <property type="project" value="InterPro"/>
</dbReference>
<name>A0A1M5I292_9BRAD</name>
<keyword evidence="5 8" id="KW-1133">Transmembrane helix</keyword>
<organism evidence="9 10">
    <name type="scientific">Bradyrhizobium erythrophlei</name>
    <dbReference type="NCBI Taxonomy" id="1437360"/>
    <lineage>
        <taxon>Bacteria</taxon>
        <taxon>Pseudomonadati</taxon>
        <taxon>Pseudomonadota</taxon>
        <taxon>Alphaproteobacteria</taxon>
        <taxon>Hyphomicrobiales</taxon>
        <taxon>Nitrobacteraceae</taxon>
        <taxon>Bradyrhizobium</taxon>
    </lineage>
</organism>
<protein>
    <recommendedName>
        <fullName evidence="11">DUF2029 domain-containing protein</fullName>
    </recommendedName>
</protein>
<keyword evidence="4 8" id="KW-0812">Transmembrane</keyword>
<dbReference type="GO" id="GO:0005886">
    <property type="term" value="C:plasma membrane"/>
    <property type="evidence" value="ECO:0007669"/>
    <property type="project" value="UniProtKB-SubCell"/>
</dbReference>
<evidence type="ECO:0000256" key="8">
    <source>
        <dbReference type="SAM" id="Phobius"/>
    </source>
</evidence>
<evidence type="ECO:0000256" key="1">
    <source>
        <dbReference type="ARBA" id="ARBA00004651"/>
    </source>
</evidence>
<proteinExistence type="inferred from homology"/>
<evidence type="ECO:0008006" key="11">
    <source>
        <dbReference type="Google" id="ProtNLM"/>
    </source>
</evidence>
<evidence type="ECO:0000256" key="2">
    <source>
        <dbReference type="ARBA" id="ARBA00022475"/>
    </source>
</evidence>
<reference evidence="9 10" key="1">
    <citation type="submission" date="2016-11" db="EMBL/GenBank/DDBJ databases">
        <authorList>
            <person name="Jaros S."/>
            <person name="Januszkiewicz K."/>
            <person name="Wedrychowicz H."/>
        </authorList>
    </citation>
    <scope>NUCLEOTIDE SEQUENCE [LARGE SCALE GENOMIC DNA]</scope>
    <source>
        <strain evidence="9 10">GAS138</strain>
    </source>
</reference>
<dbReference type="AlphaFoldDB" id="A0A1M5I292"/>
<feature type="transmembrane region" description="Helical" evidence="8">
    <location>
        <begin position="28"/>
        <end position="53"/>
    </location>
</feature>
<dbReference type="InterPro" id="IPR018584">
    <property type="entry name" value="GT87"/>
</dbReference>
<feature type="transmembrane region" description="Helical" evidence="8">
    <location>
        <begin position="213"/>
        <end position="242"/>
    </location>
</feature>
<dbReference type="EMBL" id="LT670817">
    <property type="protein sequence ID" value="SHG22361.1"/>
    <property type="molecule type" value="Genomic_DNA"/>
</dbReference>
<accession>A0A1M5I292</accession>
<feature type="transmembrane region" description="Helical" evidence="8">
    <location>
        <begin position="113"/>
        <end position="135"/>
    </location>
</feature>
<feature type="transmembrane region" description="Helical" evidence="8">
    <location>
        <begin position="361"/>
        <end position="377"/>
    </location>
</feature>
<feature type="transmembrane region" description="Helical" evidence="8">
    <location>
        <begin position="314"/>
        <end position="333"/>
    </location>
</feature>
<gene>
    <name evidence="9" type="ORF">SAMN05443248_0761</name>
</gene>
<evidence type="ECO:0000256" key="7">
    <source>
        <dbReference type="ARBA" id="ARBA00024033"/>
    </source>
</evidence>
<keyword evidence="3" id="KW-0808">Transferase</keyword>